<sequence length="219" mass="24696">MKNQFNLSINKPCYENFNQFKSTSLGGFCETCKKEVIDFSKMNSKEISNYINSNNSKKICGQFNKSQLTNYPTSFSKNKKHTFFSAIAFSLISFFSLNSLYAQKEDSSDNKKRITQNKEKRDIQVKGIVTDEGGALPGVNVLLRGTNIGVETDFDGNFTFPKPLKKGDVLIFSFIGLESRKVIIDNKNSKSTINLKIKMKPDSCMLLGEVSVKKIFKSK</sequence>
<keyword evidence="2" id="KW-1185">Reference proteome</keyword>
<dbReference type="Proteomes" id="UP000467305">
    <property type="component" value="Unassembled WGS sequence"/>
</dbReference>
<dbReference type="RefSeq" id="WP_150899116.1">
    <property type="nucleotide sequence ID" value="NZ_WAAU01000008.1"/>
</dbReference>
<dbReference type="InterPro" id="IPR008969">
    <property type="entry name" value="CarboxyPept-like_regulatory"/>
</dbReference>
<proteinExistence type="predicted"/>
<comment type="caution">
    <text evidence="1">The sequence shown here is derived from an EMBL/GenBank/DDBJ whole genome shotgun (WGS) entry which is preliminary data.</text>
</comment>
<dbReference type="OrthoDB" id="9768177at2"/>
<name>A0A7J5AQS4_9FLAO</name>
<dbReference type="SUPFAM" id="SSF49464">
    <property type="entry name" value="Carboxypeptidase regulatory domain-like"/>
    <property type="match status" value="1"/>
</dbReference>
<dbReference type="Gene3D" id="2.60.40.1120">
    <property type="entry name" value="Carboxypeptidase-like, regulatory domain"/>
    <property type="match status" value="1"/>
</dbReference>
<protein>
    <recommendedName>
        <fullName evidence="3">Carboxypeptidase-like regulatory domain-containing protein</fullName>
    </recommendedName>
</protein>
<dbReference type="EMBL" id="WAAU01000008">
    <property type="protein sequence ID" value="KAB1159872.1"/>
    <property type="molecule type" value="Genomic_DNA"/>
</dbReference>
<gene>
    <name evidence="1" type="ORF">F7018_06045</name>
</gene>
<evidence type="ECO:0000313" key="1">
    <source>
        <dbReference type="EMBL" id="KAB1159872.1"/>
    </source>
</evidence>
<dbReference type="AlphaFoldDB" id="A0A7J5AQS4"/>
<organism evidence="1 2">
    <name type="scientific">Tenacibaculum aiptasiae</name>
    <dbReference type="NCBI Taxonomy" id="426481"/>
    <lineage>
        <taxon>Bacteria</taxon>
        <taxon>Pseudomonadati</taxon>
        <taxon>Bacteroidota</taxon>
        <taxon>Flavobacteriia</taxon>
        <taxon>Flavobacteriales</taxon>
        <taxon>Flavobacteriaceae</taxon>
        <taxon>Tenacibaculum</taxon>
    </lineage>
</organism>
<accession>A0A7J5AQS4</accession>
<reference evidence="1 2" key="1">
    <citation type="submission" date="2019-09" db="EMBL/GenBank/DDBJ databases">
        <authorList>
            <person name="Cao W.R."/>
        </authorList>
    </citation>
    <scope>NUCLEOTIDE SEQUENCE [LARGE SCALE GENOMIC DNA]</scope>
    <source>
        <strain evidence="2">a4</strain>
    </source>
</reference>
<evidence type="ECO:0008006" key="3">
    <source>
        <dbReference type="Google" id="ProtNLM"/>
    </source>
</evidence>
<dbReference type="Pfam" id="PF13715">
    <property type="entry name" value="CarbopepD_reg_2"/>
    <property type="match status" value="1"/>
</dbReference>
<evidence type="ECO:0000313" key="2">
    <source>
        <dbReference type="Proteomes" id="UP000467305"/>
    </source>
</evidence>